<sequence>MKHEVSLTLPWVREGTKHFLAVVESLSDSDFRRDSRLPGWSKAHVVGHVARNAEALARLATWARTGVETPMYADRSQRVAEIEESAVLPPPELRAFLVDSAERLDSELDRLAPEGWTAQVRSALGRTIPAAEVPWMRIREVWLHAADLGDDTVFDEIPDRVVDLLLDDVCANLSGKDGCPPVTVAPVDRHTSWRLGAGDPGATARGRAAELVGWVTGRVPRPDLPPLPGWL</sequence>
<dbReference type="SUPFAM" id="SSF109854">
    <property type="entry name" value="DinB/YfiT-like putative metalloenzymes"/>
    <property type="match status" value="1"/>
</dbReference>
<feature type="domain" description="Mycothiol-dependent maleylpyruvate isomerase metal-binding" evidence="1">
    <location>
        <begin position="13"/>
        <end position="148"/>
    </location>
</feature>
<accession>A0A428WMG9</accession>
<dbReference type="SUPFAM" id="SSF55718">
    <property type="entry name" value="SCP-like"/>
    <property type="match status" value="1"/>
</dbReference>
<comment type="caution">
    <text evidence="2">The sequence shown here is derived from an EMBL/GenBank/DDBJ whole genome shotgun (WGS) entry which is preliminary data.</text>
</comment>
<dbReference type="AlphaFoldDB" id="A0A428WMG9"/>
<evidence type="ECO:0000313" key="3">
    <source>
        <dbReference type="Proteomes" id="UP000286716"/>
    </source>
</evidence>
<dbReference type="InterPro" id="IPR036527">
    <property type="entry name" value="SCP2_sterol-bd_dom_sf"/>
</dbReference>
<reference evidence="2 3" key="1">
    <citation type="submission" date="2018-05" db="EMBL/GenBank/DDBJ databases">
        <title>Evolution of GPA BGCs.</title>
        <authorList>
            <person name="Waglechner N."/>
            <person name="Wright G.D."/>
        </authorList>
    </citation>
    <scope>NUCLEOTIDE SEQUENCE [LARGE SCALE GENOMIC DNA]</scope>
    <source>
        <strain evidence="2 3">DSM 5908</strain>
    </source>
</reference>
<dbReference type="Pfam" id="PF11716">
    <property type="entry name" value="MDMPI_N"/>
    <property type="match status" value="1"/>
</dbReference>
<name>A0A428WMG9_AMYBA</name>
<keyword evidence="2" id="KW-0413">Isomerase</keyword>
<dbReference type="GO" id="GO:0046872">
    <property type="term" value="F:metal ion binding"/>
    <property type="evidence" value="ECO:0007669"/>
    <property type="project" value="InterPro"/>
</dbReference>
<dbReference type="EMBL" id="QHHU01000021">
    <property type="protein sequence ID" value="RSM44200.1"/>
    <property type="molecule type" value="Genomic_DNA"/>
</dbReference>
<dbReference type="NCBIfam" id="TIGR03083">
    <property type="entry name" value="maleylpyruvate isomerase family mycothiol-dependent enzyme"/>
    <property type="match status" value="1"/>
</dbReference>
<protein>
    <submittedName>
        <fullName evidence="2">Maleylpyruvate isomerase family mycothiol-dependent enzyme</fullName>
    </submittedName>
</protein>
<dbReference type="InterPro" id="IPR024344">
    <property type="entry name" value="MDMPI_metal-binding"/>
</dbReference>
<keyword evidence="3" id="KW-1185">Reference proteome</keyword>
<dbReference type="Proteomes" id="UP000286716">
    <property type="component" value="Unassembled WGS sequence"/>
</dbReference>
<organism evidence="2 3">
    <name type="scientific">Amycolatopsis balhimycina DSM 5908</name>
    <dbReference type="NCBI Taxonomy" id="1081091"/>
    <lineage>
        <taxon>Bacteria</taxon>
        <taxon>Bacillati</taxon>
        <taxon>Actinomycetota</taxon>
        <taxon>Actinomycetes</taxon>
        <taxon>Pseudonocardiales</taxon>
        <taxon>Pseudonocardiaceae</taxon>
        <taxon>Amycolatopsis</taxon>
    </lineage>
</organism>
<dbReference type="InterPro" id="IPR017517">
    <property type="entry name" value="Maleyloyr_isom"/>
</dbReference>
<proteinExistence type="predicted"/>
<dbReference type="GO" id="GO:0016853">
    <property type="term" value="F:isomerase activity"/>
    <property type="evidence" value="ECO:0007669"/>
    <property type="project" value="UniProtKB-KW"/>
</dbReference>
<dbReference type="InterPro" id="IPR034660">
    <property type="entry name" value="DinB/YfiT-like"/>
</dbReference>
<dbReference type="Gene3D" id="3.30.1050.20">
    <property type="match status" value="1"/>
</dbReference>
<dbReference type="OrthoDB" id="5118203at2"/>
<gene>
    <name evidence="2" type="ORF">DMA12_16770</name>
</gene>
<dbReference type="Gene3D" id="1.20.120.450">
    <property type="entry name" value="dinb family like domain"/>
    <property type="match status" value="1"/>
</dbReference>
<keyword evidence="2" id="KW-0670">Pyruvate</keyword>
<dbReference type="RefSeq" id="WP_020639883.1">
    <property type="nucleotide sequence ID" value="NZ_QHHU01000021.1"/>
</dbReference>
<evidence type="ECO:0000313" key="2">
    <source>
        <dbReference type="EMBL" id="RSM44200.1"/>
    </source>
</evidence>
<evidence type="ECO:0000259" key="1">
    <source>
        <dbReference type="Pfam" id="PF11716"/>
    </source>
</evidence>